<reference evidence="2" key="1">
    <citation type="journal article" date="2011" name="Nature">
        <title>Genome sequence and analysis of the tuber crop potato.</title>
        <authorList>
            <consortium name="The Potato Genome Sequencing Consortium"/>
        </authorList>
    </citation>
    <scope>NUCLEOTIDE SEQUENCE [LARGE SCALE GENOMIC DNA]</scope>
    <source>
        <strain evidence="2">cv. DM1-3 516 R44</strain>
    </source>
</reference>
<dbReference type="HOGENOM" id="CLU_2137978_0_0_1"/>
<sequence length="113" mass="12780">MSKFVTGISNMVVNECRTVMVIGDMDTSCLMVHAQQIEEEKLKENSREVFRARIGVGNFSNAKFEGQVGLDFDKGFLVKIPIILLLSLIRIGCLTLNFKEEMEVVLLWLDLLV</sequence>
<dbReference type="PaxDb" id="4113-PGSC0003DMT400086940"/>
<dbReference type="Gramene" id="PGSC0003DMT400086940">
    <property type="protein sequence ID" value="PGSC0003DMT400086940"/>
    <property type="gene ID" value="PGSC0003DMG400036511"/>
</dbReference>
<accession>M1DCU0</accession>
<evidence type="ECO:0000313" key="2">
    <source>
        <dbReference type="Proteomes" id="UP000011115"/>
    </source>
</evidence>
<dbReference type="EnsemblPlants" id="PGSC0003DMT400086940">
    <property type="protein sequence ID" value="PGSC0003DMT400086940"/>
    <property type="gene ID" value="PGSC0003DMG400036511"/>
</dbReference>
<dbReference type="InParanoid" id="M1DCU0"/>
<dbReference type="AlphaFoldDB" id="M1DCU0"/>
<reference evidence="1" key="2">
    <citation type="submission" date="2015-06" db="UniProtKB">
        <authorList>
            <consortium name="EnsemblPlants"/>
        </authorList>
    </citation>
    <scope>IDENTIFICATION</scope>
    <source>
        <strain evidence="1">DM1-3 516 R44</strain>
    </source>
</reference>
<name>M1DCU0_SOLTU</name>
<keyword evidence="2" id="KW-1185">Reference proteome</keyword>
<evidence type="ECO:0000313" key="1">
    <source>
        <dbReference type="EnsemblPlants" id="PGSC0003DMT400086940"/>
    </source>
</evidence>
<dbReference type="Proteomes" id="UP000011115">
    <property type="component" value="Unassembled WGS sequence"/>
</dbReference>
<proteinExistence type="predicted"/>
<protein>
    <submittedName>
        <fullName evidence="1">Gag-pol protein</fullName>
    </submittedName>
</protein>
<organism evidence="1 2">
    <name type="scientific">Solanum tuberosum</name>
    <name type="common">Potato</name>
    <dbReference type="NCBI Taxonomy" id="4113"/>
    <lineage>
        <taxon>Eukaryota</taxon>
        <taxon>Viridiplantae</taxon>
        <taxon>Streptophyta</taxon>
        <taxon>Embryophyta</taxon>
        <taxon>Tracheophyta</taxon>
        <taxon>Spermatophyta</taxon>
        <taxon>Magnoliopsida</taxon>
        <taxon>eudicotyledons</taxon>
        <taxon>Gunneridae</taxon>
        <taxon>Pentapetalae</taxon>
        <taxon>asterids</taxon>
        <taxon>lamiids</taxon>
        <taxon>Solanales</taxon>
        <taxon>Solanaceae</taxon>
        <taxon>Solanoideae</taxon>
        <taxon>Solaneae</taxon>
        <taxon>Solanum</taxon>
    </lineage>
</organism>